<proteinExistence type="predicted"/>
<name>A0ABR2TLB8_9ROSI</name>
<comment type="caution">
    <text evidence="1">The sequence shown here is derived from an EMBL/GenBank/DDBJ whole genome shotgun (WGS) entry which is preliminary data.</text>
</comment>
<protein>
    <submittedName>
        <fullName evidence="1">Uncharacterized protein</fullName>
    </submittedName>
</protein>
<keyword evidence="2" id="KW-1185">Reference proteome</keyword>
<sequence>MSLMVDNGDWCTDHSILRDAATSFFRGLFDTDTDSPPSFPISGLNLYSATLTSEKGVGRQMMKKKILVWE</sequence>
<reference evidence="1 2" key="1">
    <citation type="journal article" date="2024" name="G3 (Bethesda)">
        <title>Genome assembly of Hibiscus sabdariffa L. provides insights into metabolisms of medicinal natural products.</title>
        <authorList>
            <person name="Kim T."/>
        </authorList>
    </citation>
    <scope>NUCLEOTIDE SEQUENCE [LARGE SCALE GENOMIC DNA]</scope>
    <source>
        <strain evidence="1">TK-2024</strain>
        <tissue evidence="1">Old leaves</tissue>
    </source>
</reference>
<gene>
    <name evidence="1" type="ORF">V6N11_022895</name>
</gene>
<evidence type="ECO:0000313" key="2">
    <source>
        <dbReference type="Proteomes" id="UP001396334"/>
    </source>
</evidence>
<dbReference type="Proteomes" id="UP001396334">
    <property type="component" value="Unassembled WGS sequence"/>
</dbReference>
<organism evidence="1 2">
    <name type="scientific">Hibiscus sabdariffa</name>
    <name type="common">roselle</name>
    <dbReference type="NCBI Taxonomy" id="183260"/>
    <lineage>
        <taxon>Eukaryota</taxon>
        <taxon>Viridiplantae</taxon>
        <taxon>Streptophyta</taxon>
        <taxon>Embryophyta</taxon>
        <taxon>Tracheophyta</taxon>
        <taxon>Spermatophyta</taxon>
        <taxon>Magnoliopsida</taxon>
        <taxon>eudicotyledons</taxon>
        <taxon>Gunneridae</taxon>
        <taxon>Pentapetalae</taxon>
        <taxon>rosids</taxon>
        <taxon>malvids</taxon>
        <taxon>Malvales</taxon>
        <taxon>Malvaceae</taxon>
        <taxon>Malvoideae</taxon>
        <taxon>Hibiscus</taxon>
    </lineage>
</organism>
<evidence type="ECO:0000313" key="1">
    <source>
        <dbReference type="EMBL" id="KAK9038002.1"/>
    </source>
</evidence>
<dbReference type="EMBL" id="JBBPBN010000005">
    <property type="protein sequence ID" value="KAK9038002.1"/>
    <property type="molecule type" value="Genomic_DNA"/>
</dbReference>
<accession>A0ABR2TLB8</accession>